<dbReference type="Pfam" id="PF17863">
    <property type="entry name" value="AAA_lid_2"/>
    <property type="match status" value="1"/>
</dbReference>
<dbReference type="PANTHER" id="PTHR42759:SF1">
    <property type="entry name" value="MAGNESIUM-CHELATASE SUBUNIT CHLD"/>
    <property type="match status" value="1"/>
</dbReference>
<dbReference type="InterPro" id="IPR027417">
    <property type="entry name" value="P-loop_NTPase"/>
</dbReference>
<feature type="domain" description="ChlI/MoxR AAA lid" evidence="2">
    <location>
        <begin position="267"/>
        <end position="327"/>
    </location>
</feature>
<dbReference type="InterPro" id="IPR011703">
    <property type="entry name" value="ATPase_AAA-3"/>
</dbReference>
<dbReference type="SUPFAM" id="SSF52540">
    <property type="entry name" value="P-loop containing nucleoside triphosphate hydrolases"/>
    <property type="match status" value="1"/>
</dbReference>
<dbReference type="EMBL" id="BAABIA010000008">
    <property type="protein sequence ID" value="GAA5145205.1"/>
    <property type="molecule type" value="Genomic_DNA"/>
</dbReference>
<evidence type="ECO:0000313" key="4">
    <source>
        <dbReference type="Proteomes" id="UP001499852"/>
    </source>
</evidence>
<comment type="caution">
    <text evidence="3">The sequence shown here is derived from an EMBL/GenBank/DDBJ whole genome shotgun (WGS) entry which is preliminary data.</text>
</comment>
<protein>
    <submittedName>
        <fullName evidence="3">MoxR family ATPase</fullName>
    </submittedName>
</protein>
<dbReference type="PIRSF" id="PIRSF002849">
    <property type="entry name" value="AAA_ATPase_chaperone_MoxR_prd"/>
    <property type="match status" value="1"/>
</dbReference>
<accession>A0ABP9PEB1</accession>
<dbReference type="Gene3D" id="3.40.50.300">
    <property type="entry name" value="P-loop containing nucleotide triphosphate hydrolases"/>
    <property type="match status" value="1"/>
</dbReference>
<organism evidence="3 4">
    <name type="scientific">Prosthecobacter algae</name>
    <dbReference type="NCBI Taxonomy" id="1144682"/>
    <lineage>
        <taxon>Bacteria</taxon>
        <taxon>Pseudomonadati</taxon>
        <taxon>Verrucomicrobiota</taxon>
        <taxon>Verrucomicrobiia</taxon>
        <taxon>Verrucomicrobiales</taxon>
        <taxon>Verrucomicrobiaceae</taxon>
        <taxon>Prosthecobacter</taxon>
    </lineage>
</organism>
<proteinExistence type="predicted"/>
<reference evidence="4" key="1">
    <citation type="journal article" date="2019" name="Int. J. Syst. Evol. Microbiol.">
        <title>The Global Catalogue of Microorganisms (GCM) 10K type strain sequencing project: providing services to taxonomists for standard genome sequencing and annotation.</title>
        <authorList>
            <consortium name="The Broad Institute Genomics Platform"/>
            <consortium name="The Broad Institute Genome Sequencing Center for Infectious Disease"/>
            <person name="Wu L."/>
            <person name="Ma J."/>
        </authorList>
    </citation>
    <scope>NUCLEOTIDE SEQUENCE [LARGE SCALE GENOMIC DNA]</scope>
    <source>
        <strain evidence="4">JCM 18053</strain>
    </source>
</reference>
<dbReference type="RefSeq" id="WP_345737831.1">
    <property type="nucleotide sequence ID" value="NZ_BAABIA010000008.1"/>
</dbReference>
<dbReference type="Proteomes" id="UP001499852">
    <property type="component" value="Unassembled WGS sequence"/>
</dbReference>
<dbReference type="Gene3D" id="1.10.8.80">
    <property type="entry name" value="Magnesium chelatase subunit I, C-Terminal domain"/>
    <property type="match status" value="1"/>
</dbReference>
<evidence type="ECO:0000259" key="1">
    <source>
        <dbReference type="Pfam" id="PF07726"/>
    </source>
</evidence>
<sequence length="337" mass="36878">MSDHPDSSTAAVELSDQEAVTLLAGARERILAEVGKVIVGQTQVLDEMLIALLSGGHCLITGAPGLAKTLLVKTVAEVFDLSFHRIQFTPDLMPSDITGTEILEDTERGRQLVFKAGPVFANMILADEINRTPPKTQASLLEAMQEHQVTVAGNTLPLPQPFFVLATQNPIEMEGTYPLPEAQLDRFMLNIVIDYLSEDEEVAVVTRTTSGKSEPVQRIFHGPQLQAFHRLVKKVPIAEDVARFAVRLSAATRPGRTGVPDFINEWVSWGAGTRASQCLVLGGKTRALLQGRAHVTLEDIRAMAHPVLRHRVLINYRAEAEGVTVCKVIDKLLETVK</sequence>
<evidence type="ECO:0000313" key="3">
    <source>
        <dbReference type="EMBL" id="GAA5145205.1"/>
    </source>
</evidence>
<dbReference type="InterPro" id="IPR050764">
    <property type="entry name" value="CbbQ/NirQ/NorQ/GpvN"/>
</dbReference>
<dbReference type="CDD" id="cd00009">
    <property type="entry name" value="AAA"/>
    <property type="match status" value="1"/>
</dbReference>
<evidence type="ECO:0000259" key="2">
    <source>
        <dbReference type="Pfam" id="PF17863"/>
    </source>
</evidence>
<name>A0ABP9PEB1_9BACT</name>
<dbReference type="InterPro" id="IPR041628">
    <property type="entry name" value="ChlI/MoxR_AAA_lid"/>
</dbReference>
<dbReference type="PANTHER" id="PTHR42759">
    <property type="entry name" value="MOXR FAMILY PROTEIN"/>
    <property type="match status" value="1"/>
</dbReference>
<feature type="domain" description="ATPase AAA-3" evidence="1">
    <location>
        <begin position="57"/>
        <end position="189"/>
    </location>
</feature>
<dbReference type="Pfam" id="PF07726">
    <property type="entry name" value="AAA_3"/>
    <property type="match status" value="1"/>
</dbReference>
<keyword evidence="4" id="KW-1185">Reference proteome</keyword>
<gene>
    <name evidence="3" type="ORF">GCM10023213_36470</name>
</gene>